<dbReference type="RefSeq" id="XP_030977482.1">
    <property type="nucleotide sequence ID" value="XM_031129150.1"/>
</dbReference>
<dbReference type="KEGG" id="pgri:PgNI_09162"/>
<reference evidence="4" key="3">
    <citation type="submission" date="2025-08" db="UniProtKB">
        <authorList>
            <consortium name="RefSeq"/>
        </authorList>
    </citation>
    <scope>IDENTIFICATION</scope>
    <source>
        <strain evidence="4">NI907</strain>
    </source>
</reference>
<keyword evidence="3" id="KW-1185">Reference proteome</keyword>
<dbReference type="AlphaFoldDB" id="A0A6P8ARG8"/>
<gene>
    <name evidence="4" type="ORF">PgNI_09162</name>
</gene>
<protein>
    <submittedName>
        <fullName evidence="4">Uncharacterized protein</fullName>
    </submittedName>
</protein>
<name>A0A6P8ARG8_PYRGI</name>
<proteinExistence type="predicted"/>
<reference evidence="4" key="1">
    <citation type="journal article" date="2019" name="Mol. Biol. Evol.">
        <title>Blast fungal genomes show frequent chromosomal changes, gene gains and losses, and effector gene turnover.</title>
        <authorList>
            <person name="Gomez Luciano L.B."/>
            <person name="Jason Tsai I."/>
            <person name="Chuma I."/>
            <person name="Tosa Y."/>
            <person name="Chen Y.H."/>
            <person name="Li J.Y."/>
            <person name="Li M.Y."/>
            <person name="Jade Lu M.Y."/>
            <person name="Nakayashiki H."/>
            <person name="Li W.H."/>
        </authorList>
    </citation>
    <scope>NUCLEOTIDE SEQUENCE</scope>
    <source>
        <strain evidence="4">NI907</strain>
    </source>
</reference>
<evidence type="ECO:0000313" key="4">
    <source>
        <dbReference type="RefSeq" id="XP_030977482.1"/>
    </source>
</evidence>
<dbReference type="GeneID" id="41964058"/>
<feature type="signal peptide" evidence="2">
    <location>
        <begin position="1"/>
        <end position="19"/>
    </location>
</feature>
<feature type="region of interest" description="Disordered" evidence="1">
    <location>
        <begin position="84"/>
        <end position="121"/>
    </location>
</feature>
<evidence type="ECO:0000256" key="1">
    <source>
        <dbReference type="SAM" id="MobiDB-lite"/>
    </source>
</evidence>
<evidence type="ECO:0000256" key="2">
    <source>
        <dbReference type="SAM" id="SignalP"/>
    </source>
</evidence>
<sequence length="253" mass="25545">MPYLKAVLLGLVAASTTLAGPIVRPGSVDVPRAVMPRDSSTADPISVSLPVPVMDGQNDQAATAKSELAGDDSGGLEARQVRAAQPKKGGTRVVTGGRPRGGGTTVIATVPNGRNTRGGARVNPGILNAVSAPALPVTSGTKISGVILDNRTEDDQTDSKQGTNFEVRVAVPGGKTNGGGGRTTKPKSTTATTTTLTVKPEKISPDVIAQISRPAPLAITSGRKISDTTIGTVVSGNPNTKTPGSVFAVSLPK</sequence>
<feature type="chain" id="PRO_5028310665" evidence="2">
    <location>
        <begin position="20"/>
        <end position="253"/>
    </location>
</feature>
<organism evidence="3 4">
    <name type="scientific">Pyricularia grisea</name>
    <name type="common">Crabgrass-specific blast fungus</name>
    <name type="synonym">Magnaporthe grisea</name>
    <dbReference type="NCBI Taxonomy" id="148305"/>
    <lineage>
        <taxon>Eukaryota</taxon>
        <taxon>Fungi</taxon>
        <taxon>Dikarya</taxon>
        <taxon>Ascomycota</taxon>
        <taxon>Pezizomycotina</taxon>
        <taxon>Sordariomycetes</taxon>
        <taxon>Sordariomycetidae</taxon>
        <taxon>Magnaporthales</taxon>
        <taxon>Pyriculariaceae</taxon>
        <taxon>Pyricularia</taxon>
    </lineage>
</organism>
<dbReference type="Proteomes" id="UP000515153">
    <property type="component" value="Unplaced"/>
</dbReference>
<keyword evidence="2" id="KW-0732">Signal</keyword>
<evidence type="ECO:0000313" key="3">
    <source>
        <dbReference type="Proteomes" id="UP000515153"/>
    </source>
</evidence>
<reference evidence="4" key="2">
    <citation type="submission" date="2019-10" db="EMBL/GenBank/DDBJ databases">
        <authorList>
            <consortium name="NCBI Genome Project"/>
        </authorList>
    </citation>
    <scope>NUCLEOTIDE SEQUENCE</scope>
    <source>
        <strain evidence="4">NI907</strain>
    </source>
</reference>
<accession>A0A6P8ARG8</accession>